<feature type="domain" description="AAA+ ATPase" evidence="5">
    <location>
        <begin position="77"/>
        <end position="222"/>
    </location>
</feature>
<keyword evidence="2" id="KW-0067">ATP-binding</keyword>
<keyword evidence="4" id="KW-1133">Transmembrane helix</keyword>
<dbReference type="GO" id="GO:0005524">
    <property type="term" value="F:ATP binding"/>
    <property type="evidence" value="ECO:0007669"/>
    <property type="project" value="UniProtKB-KW"/>
</dbReference>
<comment type="caution">
    <text evidence="6">The sequence shown here is derived from an EMBL/GenBank/DDBJ whole genome shotgun (WGS) entry which is preliminary data.</text>
</comment>
<dbReference type="InterPro" id="IPR041546">
    <property type="entry name" value="ClpA/ClpB_AAA_lid"/>
</dbReference>
<dbReference type="SMART" id="SM00382">
    <property type="entry name" value="AAA"/>
    <property type="match status" value="1"/>
</dbReference>
<keyword evidence="4" id="KW-0472">Membrane</keyword>
<evidence type="ECO:0000313" key="7">
    <source>
        <dbReference type="Proteomes" id="UP000176603"/>
    </source>
</evidence>
<dbReference type="Proteomes" id="UP000176603">
    <property type="component" value="Unassembled WGS sequence"/>
</dbReference>
<dbReference type="AlphaFoldDB" id="A0A1F7ULL4"/>
<dbReference type="InterPro" id="IPR050130">
    <property type="entry name" value="ClpA_ClpB"/>
</dbReference>
<evidence type="ECO:0000313" key="6">
    <source>
        <dbReference type="EMBL" id="OGL78634.1"/>
    </source>
</evidence>
<dbReference type="PANTHER" id="PTHR11638:SF175">
    <property type="entry name" value="ATP-DEPENDENT CLP PROTEASE, ATP-BINDING SUBUNIT CLPC"/>
    <property type="match status" value="1"/>
</dbReference>
<proteinExistence type="predicted"/>
<dbReference type="PANTHER" id="PTHR11638">
    <property type="entry name" value="ATP-DEPENDENT CLP PROTEASE"/>
    <property type="match status" value="1"/>
</dbReference>
<feature type="transmembrane region" description="Helical" evidence="4">
    <location>
        <begin position="6"/>
        <end position="23"/>
    </location>
</feature>
<dbReference type="Gene3D" id="3.40.50.300">
    <property type="entry name" value="P-loop containing nucleotide triphosphate hydrolases"/>
    <property type="match status" value="1"/>
</dbReference>
<dbReference type="GO" id="GO:0005737">
    <property type="term" value="C:cytoplasm"/>
    <property type="evidence" value="ECO:0007669"/>
    <property type="project" value="TreeGrafter"/>
</dbReference>
<dbReference type="InterPro" id="IPR027417">
    <property type="entry name" value="P-loop_NTPase"/>
</dbReference>
<dbReference type="Pfam" id="PF00004">
    <property type="entry name" value="AAA"/>
    <property type="match status" value="1"/>
</dbReference>
<evidence type="ECO:0000256" key="3">
    <source>
        <dbReference type="SAM" id="Coils"/>
    </source>
</evidence>
<name>A0A1F7ULL4_9BACT</name>
<organism evidence="6 7">
    <name type="scientific">Candidatus Uhrbacteria bacterium RIFCSPHIGHO2_12_FULL_60_25</name>
    <dbReference type="NCBI Taxonomy" id="1802399"/>
    <lineage>
        <taxon>Bacteria</taxon>
        <taxon>Candidatus Uhriibacteriota</taxon>
    </lineage>
</organism>
<dbReference type="GO" id="GO:0016887">
    <property type="term" value="F:ATP hydrolysis activity"/>
    <property type="evidence" value="ECO:0007669"/>
    <property type="project" value="InterPro"/>
</dbReference>
<dbReference type="CDD" id="cd00009">
    <property type="entry name" value="AAA"/>
    <property type="match status" value="1"/>
</dbReference>
<keyword evidence="1" id="KW-0547">Nucleotide-binding</keyword>
<dbReference type="InterPro" id="IPR003959">
    <property type="entry name" value="ATPase_AAA_core"/>
</dbReference>
<dbReference type="InterPro" id="IPR003593">
    <property type="entry name" value="AAA+_ATPase"/>
</dbReference>
<evidence type="ECO:0000256" key="1">
    <source>
        <dbReference type="ARBA" id="ARBA00022741"/>
    </source>
</evidence>
<dbReference type="SUPFAM" id="SSF52540">
    <property type="entry name" value="P-loop containing nucleoside triphosphate hydrolases"/>
    <property type="match status" value="1"/>
</dbReference>
<dbReference type="EMBL" id="MGEH01000027">
    <property type="protein sequence ID" value="OGL78634.1"/>
    <property type="molecule type" value="Genomic_DNA"/>
</dbReference>
<keyword evidence="3" id="KW-0175">Coiled coil</keyword>
<evidence type="ECO:0000259" key="5">
    <source>
        <dbReference type="SMART" id="SM00382"/>
    </source>
</evidence>
<accession>A0A1F7ULL4</accession>
<reference evidence="6 7" key="1">
    <citation type="journal article" date="2016" name="Nat. Commun.">
        <title>Thousands of microbial genomes shed light on interconnected biogeochemical processes in an aquifer system.</title>
        <authorList>
            <person name="Anantharaman K."/>
            <person name="Brown C.T."/>
            <person name="Hug L.A."/>
            <person name="Sharon I."/>
            <person name="Castelle C.J."/>
            <person name="Probst A.J."/>
            <person name="Thomas B.C."/>
            <person name="Singh A."/>
            <person name="Wilkins M.J."/>
            <person name="Karaoz U."/>
            <person name="Brodie E.L."/>
            <person name="Williams K.H."/>
            <person name="Hubbard S.S."/>
            <person name="Banfield J.F."/>
        </authorList>
    </citation>
    <scope>NUCLEOTIDE SEQUENCE [LARGE SCALE GENOMIC DNA]</scope>
</reference>
<dbReference type="STRING" id="1802399.A3E39_01720"/>
<keyword evidence="4" id="KW-0812">Transmembrane</keyword>
<gene>
    <name evidence="6" type="ORF">A3E39_01720</name>
</gene>
<dbReference type="Pfam" id="PF17871">
    <property type="entry name" value="AAA_lid_9"/>
    <property type="match status" value="1"/>
</dbReference>
<protein>
    <recommendedName>
        <fullName evidence="5">AAA+ ATPase domain-containing protein</fullName>
    </recommendedName>
</protein>
<dbReference type="GO" id="GO:0034605">
    <property type="term" value="P:cellular response to heat"/>
    <property type="evidence" value="ECO:0007669"/>
    <property type="project" value="TreeGrafter"/>
</dbReference>
<evidence type="ECO:0000256" key="4">
    <source>
        <dbReference type="SAM" id="Phobius"/>
    </source>
</evidence>
<evidence type="ECO:0000256" key="2">
    <source>
        <dbReference type="ARBA" id="ARBA00022840"/>
    </source>
</evidence>
<feature type="coiled-coil region" evidence="3">
    <location>
        <begin position="305"/>
        <end position="355"/>
    </location>
</feature>
<dbReference type="Gene3D" id="1.10.8.60">
    <property type="match status" value="2"/>
</dbReference>
<sequence length="385" mass="42188">MPTGNVQILIILLAIGAMIYLWVTTRRGQQGAGFRQSAVLGTYTRDLTKEAEGHVLDPVVGRSKEIDRLIHILSRRTKNNPLLLGEPGVGKTAIVEGIARRIAAGNVPDTLKNKHVLALDLGGLISGTKYRGEFEERMKKLTDEIKGMARQVILFIDEVHMIEQAKGAEGAMNVSDILKPALSRGELQAIGATTWKEYEHFIKPDDALNRRFQPVVVGEPSEAAALEIIRGIKGGYEKHHKVVYTDDALKAAVTLSKHIRDRYLPDKAIDLIDEAGAKVSIEAAHSTRHAIGLLHAAGASVRERIATLASERSALEKELAHVKKLEATMEGETEITEIRSRMEHLVQEIDALRARTGSGAGQKAPTVTVLDIRGVLAEWIGNRKF</sequence>
<dbReference type="Gene3D" id="4.10.860.10">
    <property type="entry name" value="UVR domain"/>
    <property type="match status" value="1"/>
</dbReference>